<evidence type="ECO:0000256" key="1">
    <source>
        <dbReference type="SAM" id="Phobius"/>
    </source>
</evidence>
<protein>
    <submittedName>
        <fullName evidence="2">Uncharacterized protein</fullName>
    </submittedName>
</protein>
<reference evidence="2" key="2">
    <citation type="submission" date="2015-10" db="EMBL/GenBank/DDBJ databases">
        <authorList>
            <person name="Gilbert D.G."/>
        </authorList>
    </citation>
    <scope>NUCLEOTIDE SEQUENCE</scope>
    <source>
        <strain evidence="2">GO-13</strain>
    </source>
</reference>
<dbReference type="EMBL" id="JARRTL010000006">
    <property type="protein sequence ID" value="MEC0483605.1"/>
    <property type="molecule type" value="Genomic_DNA"/>
</dbReference>
<dbReference type="RefSeq" id="WP_048354516.1">
    <property type="nucleotide sequence ID" value="NZ_CP023481.1"/>
</dbReference>
<evidence type="ECO:0000313" key="5">
    <source>
        <dbReference type="Proteomes" id="UP001341297"/>
    </source>
</evidence>
<evidence type="ECO:0000313" key="4">
    <source>
        <dbReference type="Proteomes" id="UP000036168"/>
    </source>
</evidence>
<accession>A0A0J6EA00</accession>
<proteinExistence type="predicted"/>
<evidence type="ECO:0000313" key="2">
    <source>
        <dbReference type="EMBL" id="KRT89938.1"/>
    </source>
</evidence>
<gene>
    <name evidence="2" type="ORF">AB447_204910</name>
    <name evidence="3" type="ORF">P8828_01880</name>
</gene>
<dbReference type="AlphaFoldDB" id="A0A0J6EA00"/>
<organism evidence="2 4">
    <name type="scientific">Bacillus glycinifermentans</name>
    <dbReference type="NCBI Taxonomy" id="1664069"/>
    <lineage>
        <taxon>Bacteria</taxon>
        <taxon>Bacillati</taxon>
        <taxon>Bacillota</taxon>
        <taxon>Bacilli</taxon>
        <taxon>Bacillales</taxon>
        <taxon>Bacillaceae</taxon>
        <taxon>Bacillus</taxon>
    </lineage>
</organism>
<dbReference type="PATRIC" id="fig|1664069.3.peg.2005"/>
<dbReference type="EMBL" id="LECW02000045">
    <property type="protein sequence ID" value="KRT89938.1"/>
    <property type="molecule type" value="Genomic_DNA"/>
</dbReference>
<keyword evidence="1" id="KW-0812">Transmembrane</keyword>
<sequence length="118" mass="12667">MKSATKIIIGVVVGLLLVVGTVAFLNGWITVSRDTHPPCDQLPNVTEANAALARHQDLVEEIKALGDGITVEVGKPCPDDQNRGLVMVSYGSRSEHDAISDLLSRRDGFGVPVHLVKR</sequence>
<keyword evidence="5" id="KW-1185">Reference proteome</keyword>
<keyword evidence="1" id="KW-1133">Transmembrane helix</keyword>
<reference evidence="2 4" key="1">
    <citation type="journal article" date="2015" name="Int. J. Syst. Evol. Microbiol.">
        <title>Bacillus glycinifermentans sp. nov., isolated from fermented soybean paste.</title>
        <authorList>
            <person name="Kim S.J."/>
            <person name="Dunlap C.A."/>
            <person name="Kwon S.W."/>
            <person name="Rooney A.P."/>
        </authorList>
    </citation>
    <scope>NUCLEOTIDE SEQUENCE [LARGE SCALE GENOMIC DNA]</scope>
    <source>
        <strain evidence="2 4">GO-13</strain>
    </source>
</reference>
<dbReference type="Proteomes" id="UP000036168">
    <property type="component" value="Unassembled WGS sequence"/>
</dbReference>
<accession>A0A0J6EVU7</accession>
<comment type="caution">
    <text evidence="2">The sequence shown here is derived from an EMBL/GenBank/DDBJ whole genome shotgun (WGS) entry which is preliminary data.</text>
</comment>
<reference evidence="3 5" key="3">
    <citation type="submission" date="2023-03" db="EMBL/GenBank/DDBJ databases">
        <title>Agriculturally important microbes genome sequencing.</title>
        <authorList>
            <person name="Dunlap C."/>
        </authorList>
    </citation>
    <scope>NUCLEOTIDE SEQUENCE [LARGE SCALE GENOMIC DNA]</scope>
    <source>
        <strain evidence="3 5">CBP-3203</strain>
    </source>
</reference>
<feature type="transmembrane region" description="Helical" evidence="1">
    <location>
        <begin position="7"/>
        <end position="29"/>
    </location>
</feature>
<name>A0A0J6EA00_9BACI</name>
<evidence type="ECO:0000313" key="3">
    <source>
        <dbReference type="EMBL" id="MEC0483605.1"/>
    </source>
</evidence>
<dbReference type="OrthoDB" id="5195971at2"/>
<keyword evidence="1" id="KW-0472">Membrane</keyword>
<dbReference type="Proteomes" id="UP001341297">
    <property type="component" value="Unassembled WGS sequence"/>
</dbReference>